<dbReference type="EMBL" id="JAKROA010000008">
    <property type="protein sequence ID" value="KAL5105496.1"/>
    <property type="molecule type" value="Genomic_DNA"/>
</dbReference>
<keyword evidence="3" id="KW-1185">Reference proteome</keyword>
<protein>
    <submittedName>
        <fullName evidence="2">Uncharacterized protein</fullName>
    </submittedName>
</protein>
<sequence length="105" mass="11256">MSAGTHSESSKLINICAAVTAVSTVSPTTTPTSSPRSSPVSRPPAIQFCHSLTPSGAFYTHVSSRRYTRVDKKYQQLRQLGPTPPSPPPPPPPPASWIHPQPYPP</sequence>
<name>A0ABR4Q721_9CEST</name>
<proteinExistence type="predicted"/>
<feature type="compositionally biased region" description="Low complexity" evidence="1">
    <location>
        <begin position="24"/>
        <end position="45"/>
    </location>
</feature>
<dbReference type="Proteomes" id="UP001651158">
    <property type="component" value="Unassembled WGS sequence"/>
</dbReference>
<feature type="region of interest" description="Disordered" evidence="1">
    <location>
        <begin position="69"/>
        <end position="105"/>
    </location>
</feature>
<reference evidence="2 3" key="1">
    <citation type="journal article" date="2022" name="Front. Cell. Infect. Microbiol.">
        <title>The Genomes of Two Strains of Taenia crassiceps the Animal Model for the Study of Human Cysticercosis.</title>
        <authorList>
            <person name="Bobes R.J."/>
            <person name="Estrada K."/>
            <person name="Rios-Valencia D.G."/>
            <person name="Calderon-Gallegos A."/>
            <person name="de la Torre P."/>
            <person name="Carrero J.C."/>
            <person name="Sanchez-Flores A."/>
            <person name="Laclette J.P."/>
        </authorList>
    </citation>
    <scope>NUCLEOTIDE SEQUENCE [LARGE SCALE GENOMIC DNA]</scope>
    <source>
        <strain evidence="2">WFUcys</strain>
    </source>
</reference>
<accession>A0ABR4Q721</accession>
<evidence type="ECO:0000313" key="2">
    <source>
        <dbReference type="EMBL" id="KAL5105496.1"/>
    </source>
</evidence>
<feature type="compositionally biased region" description="Pro residues" evidence="1">
    <location>
        <begin position="82"/>
        <end position="105"/>
    </location>
</feature>
<feature type="region of interest" description="Disordered" evidence="1">
    <location>
        <begin position="24"/>
        <end position="47"/>
    </location>
</feature>
<comment type="caution">
    <text evidence="2">The sequence shown here is derived from an EMBL/GenBank/DDBJ whole genome shotgun (WGS) entry which is preliminary data.</text>
</comment>
<evidence type="ECO:0000256" key="1">
    <source>
        <dbReference type="SAM" id="MobiDB-lite"/>
    </source>
</evidence>
<organism evidence="2 3">
    <name type="scientific">Taenia crassiceps</name>
    <dbReference type="NCBI Taxonomy" id="6207"/>
    <lineage>
        <taxon>Eukaryota</taxon>
        <taxon>Metazoa</taxon>
        <taxon>Spiralia</taxon>
        <taxon>Lophotrochozoa</taxon>
        <taxon>Platyhelminthes</taxon>
        <taxon>Cestoda</taxon>
        <taxon>Eucestoda</taxon>
        <taxon>Cyclophyllidea</taxon>
        <taxon>Taeniidae</taxon>
        <taxon>Taenia</taxon>
    </lineage>
</organism>
<gene>
    <name evidence="2" type="ORF">TcWFU_005915</name>
</gene>
<evidence type="ECO:0000313" key="3">
    <source>
        <dbReference type="Proteomes" id="UP001651158"/>
    </source>
</evidence>